<evidence type="ECO:0000256" key="1">
    <source>
        <dbReference type="SAM" id="Coils"/>
    </source>
</evidence>
<dbReference type="OrthoDB" id="9945963at2"/>
<accession>A0A1Y0IB97</accession>
<feature type="domain" description="PAC" evidence="2">
    <location>
        <begin position="99"/>
        <end position="150"/>
    </location>
</feature>
<keyword evidence="4" id="KW-1185">Reference proteome</keyword>
<gene>
    <name evidence="3" type="ORF">OLMES_3401</name>
</gene>
<sequence>MKKSDVVDILLVAADFALLTIKSDGIILSSSPGIRGIFNRQEGEVEGLSLCELIPELKQYSSAEFNPIQPRGGMSLMDDEDAEVGACRYLEFLAANEEVTGEFELRVDFEGNQKWISISTYKLLHQGDIVFAVILDDVTRRKNAEEEIRELNENLELRVEERTAQIKNMVNSCGSELGKINSTYQDMKERHMSLMEGIESRVIERVEGLSETQQNKVRDALQSELIQCMNLYSEDQITDQKFMLTIMSLNEIFGGAKESNANLKPGQLSGTDQDEVDDLLASLGI</sequence>
<dbReference type="InterPro" id="IPR000700">
    <property type="entry name" value="PAS-assoc_C"/>
</dbReference>
<dbReference type="Gene3D" id="3.30.450.20">
    <property type="entry name" value="PAS domain"/>
    <property type="match status" value="1"/>
</dbReference>
<dbReference type="InterPro" id="IPR035965">
    <property type="entry name" value="PAS-like_dom_sf"/>
</dbReference>
<dbReference type="Proteomes" id="UP000196027">
    <property type="component" value="Chromosome"/>
</dbReference>
<evidence type="ECO:0000259" key="2">
    <source>
        <dbReference type="PROSITE" id="PS50113"/>
    </source>
</evidence>
<reference evidence="3 4" key="1">
    <citation type="submission" date="2017-05" db="EMBL/GenBank/DDBJ databases">
        <title>Genomic insights into alkan degradation activity of Oleiphilus messinensis.</title>
        <authorList>
            <person name="Kozyavkin S.A."/>
            <person name="Slesarev A.I."/>
            <person name="Golyshin P.N."/>
            <person name="Korzhenkov A."/>
            <person name="Golyshina O.N."/>
            <person name="Toshchakov S.V."/>
        </authorList>
    </citation>
    <scope>NUCLEOTIDE SEQUENCE [LARGE SCALE GENOMIC DNA]</scope>
    <source>
        <strain evidence="3 4">ME102</strain>
    </source>
</reference>
<dbReference type="AlphaFoldDB" id="A0A1Y0IB97"/>
<protein>
    <recommendedName>
        <fullName evidence="2">PAC domain-containing protein</fullName>
    </recommendedName>
</protein>
<keyword evidence="1" id="KW-0175">Coiled coil</keyword>
<evidence type="ECO:0000313" key="4">
    <source>
        <dbReference type="Proteomes" id="UP000196027"/>
    </source>
</evidence>
<dbReference type="SUPFAM" id="SSF55785">
    <property type="entry name" value="PYP-like sensor domain (PAS domain)"/>
    <property type="match status" value="1"/>
</dbReference>
<proteinExistence type="predicted"/>
<name>A0A1Y0IB97_9GAMM</name>
<feature type="coiled-coil region" evidence="1">
    <location>
        <begin position="134"/>
        <end position="172"/>
    </location>
</feature>
<dbReference type="EMBL" id="CP021425">
    <property type="protein sequence ID" value="ARU57439.1"/>
    <property type="molecule type" value="Genomic_DNA"/>
</dbReference>
<dbReference type="RefSeq" id="WP_087462336.1">
    <property type="nucleotide sequence ID" value="NZ_CP021425.1"/>
</dbReference>
<dbReference type="KEGG" id="ome:OLMES_3401"/>
<evidence type="ECO:0000313" key="3">
    <source>
        <dbReference type="EMBL" id="ARU57439.1"/>
    </source>
</evidence>
<organism evidence="3 4">
    <name type="scientific">Oleiphilus messinensis</name>
    <dbReference type="NCBI Taxonomy" id="141451"/>
    <lineage>
        <taxon>Bacteria</taxon>
        <taxon>Pseudomonadati</taxon>
        <taxon>Pseudomonadota</taxon>
        <taxon>Gammaproteobacteria</taxon>
        <taxon>Oceanospirillales</taxon>
        <taxon>Oleiphilaceae</taxon>
        <taxon>Oleiphilus</taxon>
    </lineage>
</organism>
<dbReference type="PROSITE" id="PS50113">
    <property type="entry name" value="PAC"/>
    <property type="match status" value="1"/>
</dbReference>